<organism evidence="1 2">
    <name type="scientific">Pseudopithomyces chartarum</name>
    <dbReference type="NCBI Taxonomy" id="1892770"/>
    <lineage>
        <taxon>Eukaryota</taxon>
        <taxon>Fungi</taxon>
        <taxon>Dikarya</taxon>
        <taxon>Ascomycota</taxon>
        <taxon>Pezizomycotina</taxon>
        <taxon>Dothideomycetes</taxon>
        <taxon>Pleosporomycetidae</taxon>
        <taxon>Pleosporales</taxon>
        <taxon>Massarineae</taxon>
        <taxon>Didymosphaeriaceae</taxon>
        <taxon>Pseudopithomyces</taxon>
    </lineage>
</organism>
<reference evidence="1 2" key="1">
    <citation type="submission" date="2021-02" db="EMBL/GenBank/DDBJ databases">
        <title>Genome assembly of Pseudopithomyces chartarum.</title>
        <authorList>
            <person name="Jauregui R."/>
            <person name="Singh J."/>
            <person name="Voisey C."/>
        </authorList>
    </citation>
    <scope>NUCLEOTIDE SEQUENCE [LARGE SCALE GENOMIC DNA]</scope>
    <source>
        <strain evidence="1 2">AGR01</strain>
    </source>
</reference>
<accession>A0AAN6M033</accession>
<dbReference type="EMBL" id="WVTA01000006">
    <property type="protein sequence ID" value="KAK3209410.1"/>
    <property type="molecule type" value="Genomic_DNA"/>
</dbReference>
<dbReference type="AlphaFoldDB" id="A0AAN6M033"/>
<evidence type="ECO:0000313" key="1">
    <source>
        <dbReference type="EMBL" id="KAK3209410.1"/>
    </source>
</evidence>
<evidence type="ECO:0000313" key="2">
    <source>
        <dbReference type="Proteomes" id="UP001280581"/>
    </source>
</evidence>
<proteinExistence type="predicted"/>
<sequence>MDSANLDQWIDTLRCYEDGESYTDEQVANLPYRNWGFTIYRTYYGPTSQQAWETLLSKITLGTQERTEEMTNSDSDDSEFQQLMSLFRLDARSDGGTLSGLDMDQLRGVYRDRVGGMPMNADYHDRYQLFLLADEEVLADPELEMVKCVEFNYDAAQHVPRNSRLGGAQRYFGWMKMKVETVPYLWNESGYRTLDSIAPQTIGGMHLAIWEGD</sequence>
<gene>
    <name evidence="1" type="ORF">GRF29_69g1722509</name>
</gene>
<name>A0AAN6M033_9PLEO</name>
<keyword evidence="2" id="KW-1185">Reference proteome</keyword>
<comment type="caution">
    <text evidence="1">The sequence shown here is derived from an EMBL/GenBank/DDBJ whole genome shotgun (WGS) entry which is preliminary data.</text>
</comment>
<protein>
    <submittedName>
        <fullName evidence="1">Uncharacterized protein</fullName>
    </submittedName>
</protein>
<dbReference type="Proteomes" id="UP001280581">
    <property type="component" value="Unassembled WGS sequence"/>
</dbReference>